<evidence type="ECO:0000313" key="2">
    <source>
        <dbReference type="EMBL" id="RKP26456.1"/>
    </source>
</evidence>
<feature type="region of interest" description="Disordered" evidence="1">
    <location>
        <begin position="88"/>
        <end position="116"/>
    </location>
</feature>
<evidence type="ECO:0000256" key="1">
    <source>
        <dbReference type="SAM" id="MobiDB-lite"/>
    </source>
</evidence>
<reference evidence="3" key="1">
    <citation type="journal article" date="2018" name="Nat. Microbiol.">
        <title>Leveraging single-cell genomics to expand the fungal tree of life.</title>
        <authorList>
            <person name="Ahrendt S.R."/>
            <person name="Quandt C.A."/>
            <person name="Ciobanu D."/>
            <person name="Clum A."/>
            <person name="Salamov A."/>
            <person name="Andreopoulos B."/>
            <person name="Cheng J.F."/>
            <person name="Woyke T."/>
            <person name="Pelin A."/>
            <person name="Henrissat B."/>
            <person name="Reynolds N.K."/>
            <person name="Benny G.L."/>
            <person name="Smith M.E."/>
            <person name="James T.Y."/>
            <person name="Grigoriev I.V."/>
        </authorList>
    </citation>
    <scope>NUCLEOTIDE SEQUENCE [LARGE SCALE GENOMIC DNA]</scope>
    <source>
        <strain evidence="3">Benny S71-1</strain>
    </source>
</reference>
<dbReference type="AlphaFoldDB" id="A0A4P9Z254"/>
<proteinExistence type="predicted"/>
<accession>A0A4P9Z254</accession>
<sequence>MADRAMDMELAIPLIPLRKPSLRPPSCRTSFSAHHTTSTSATDRKQWSLSLAVSLRGIHTAVTSPIAAAFSYTSFISDIVSCSFSSSSSSSSAKHDQIGLRHTAQRTCSKDDSNKPSRNALTSLSIATCTPPPSRSSLSVIHLLSCIVSLNEGKSIPADLTPSSDIILAASSCACMPAAISHSPSLMDKLARKEKANAVVHIDITPVQSDKASAKPVDATTRSSSLASTAQMIMHRLIGVATS</sequence>
<gene>
    <name evidence="2" type="ORF">SYNPS1DRAFT_27851</name>
</gene>
<evidence type="ECO:0000313" key="3">
    <source>
        <dbReference type="Proteomes" id="UP000278143"/>
    </source>
</evidence>
<keyword evidence="3" id="KW-1185">Reference proteome</keyword>
<organism evidence="2 3">
    <name type="scientific">Syncephalis pseudoplumigaleata</name>
    <dbReference type="NCBI Taxonomy" id="1712513"/>
    <lineage>
        <taxon>Eukaryota</taxon>
        <taxon>Fungi</taxon>
        <taxon>Fungi incertae sedis</taxon>
        <taxon>Zoopagomycota</taxon>
        <taxon>Zoopagomycotina</taxon>
        <taxon>Zoopagomycetes</taxon>
        <taxon>Zoopagales</taxon>
        <taxon>Piptocephalidaceae</taxon>
        <taxon>Syncephalis</taxon>
    </lineage>
</organism>
<dbReference type="EMBL" id="KZ989420">
    <property type="protein sequence ID" value="RKP26456.1"/>
    <property type="molecule type" value="Genomic_DNA"/>
</dbReference>
<protein>
    <submittedName>
        <fullName evidence="2">Uncharacterized protein</fullName>
    </submittedName>
</protein>
<dbReference type="Proteomes" id="UP000278143">
    <property type="component" value="Unassembled WGS sequence"/>
</dbReference>
<name>A0A4P9Z254_9FUNG</name>